<sequence>MDAVRQDGTLVGGGGSMSDSTPGRGPSLESIGNGVDDEARAEEGEPDVIGGWDEVEPTRTDEDDAAIAEVKATVTSDTSRLVSTPEQLAAIDSSWESAITSEIIVDLPFGSNDSVPNSTSVKEGGEKDMWRHYHSTITLFINLLARAVAEPALARAQVPLSPLIVDTKAFDLLHKMSKATTLYIRSFLECRRRGLKVSGGLAPLKMVTVNNNMRPLGYLFASCVLPKRLGGGPISPDCGYREDPFRIKPLSDQAAERLRGVAAGTYVGNPKNDARVSGFRRDKTKNAMEAGERPQSNAPVTDVMMEAFYDRMVVRHVRARTARSSFNATQDSESKAVFHEFTLYAFSFMTISQPVTTLRLVHRDIQTPSPRLHVNAALMRRYEHFMYITVRSRICKTGNTANDVVSIRFYSKYALMGDTERRELGAGTSIQFPEDCCNLPALYSGLLAIHGQDAMVNPFSAGFLDTPLLFKLDVNREGGATSSDVPLPDKALTDRLALHCADIGIEATQGVAHNGAYGFHRGATQFLLERTGNIDLVMRLGGWSRTSDSFMHYVSNV</sequence>
<proteinExistence type="predicted"/>
<name>A0A1X6P789_PORUM</name>
<evidence type="ECO:0000256" key="1">
    <source>
        <dbReference type="SAM" id="MobiDB-lite"/>
    </source>
</evidence>
<gene>
    <name evidence="2" type="ORF">BU14_0183s0008</name>
</gene>
<keyword evidence="3" id="KW-1185">Reference proteome</keyword>
<dbReference type="Proteomes" id="UP000218209">
    <property type="component" value="Unassembled WGS sequence"/>
</dbReference>
<evidence type="ECO:0000313" key="2">
    <source>
        <dbReference type="EMBL" id="OSX76615.1"/>
    </source>
</evidence>
<evidence type="ECO:0000313" key="3">
    <source>
        <dbReference type="Proteomes" id="UP000218209"/>
    </source>
</evidence>
<reference evidence="2 3" key="1">
    <citation type="submission" date="2017-03" db="EMBL/GenBank/DDBJ databases">
        <title>WGS assembly of Porphyra umbilicalis.</title>
        <authorList>
            <person name="Brawley S.H."/>
            <person name="Blouin N.A."/>
            <person name="Ficko-Blean E."/>
            <person name="Wheeler G.L."/>
            <person name="Lohr M."/>
            <person name="Goodson H.V."/>
            <person name="Jenkins J.W."/>
            <person name="Blaby-Haas C.E."/>
            <person name="Helliwell K.E."/>
            <person name="Chan C."/>
            <person name="Marriage T."/>
            <person name="Bhattacharya D."/>
            <person name="Klein A.S."/>
            <person name="Badis Y."/>
            <person name="Brodie J."/>
            <person name="Cao Y."/>
            <person name="Collen J."/>
            <person name="Dittami S.M."/>
            <person name="Gachon C.M."/>
            <person name="Green B.R."/>
            <person name="Karpowicz S."/>
            <person name="Kim J.W."/>
            <person name="Kudahl U."/>
            <person name="Lin S."/>
            <person name="Michel G."/>
            <person name="Mittag M."/>
            <person name="Olson B.J."/>
            <person name="Pangilinan J."/>
            <person name="Peng Y."/>
            <person name="Qiu H."/>
            <person name="Shu S."/>
            <person name="Singer J.T."/>
            <person name="Smith A.G."/>
            <person name="Sprecher B.N."/>
            <person name="Wagner V."/>
            <person name="Wang W."/>
            <person name="Wang Z.-Y."/>
            <person name="Yan J."/>
            <person name="Yarish C."/>
            <person name="Zoeuner-Riek S."/>
            <person name="Zhuang Y."/>
            <person name="Zou Y."/>
            <person name="Lindquist E.A."/>
            <person name="Grimwood J."/>
            <person name="Barry K."/>
            <person name="Rokhsar D.S."/>
            <person name="Schmutz J."/>
            <person name="Stiller J.W."/>
            <person name="Grossman A.R."/>
            <person name="Prochnik S.E."/>
        </authorList>
    </citation>
    <scope>NUCLEOTIDE SEQUENCE [LARGE SCALE GENOMIC DNA]</scope>
    <source>
        <strain evidence="2">4086291</strain>
    </source>
</reference>
<protein>
    <submittedName>
        <fullName evidence="2">Uncharacterized protein</fullName>
    </submittedName>
</protein>
<dbReference type="EMBL" id="KV918860">
    <property type="protein sequence ID" value="OSX76615.1"/>
    <property type="molecule type" value="Genomic_DNA"/>
</dbReference>
<organism evidence="2 3">
    <name type="scientific">Porphyra umbilicalis</name>
    <name type="common">Purple laver</name>
    <name type="synonym">Red alga</name>
    <dbReference type="NCBI Taxonomy" id="2786"/>
    <lineage>
        <taxon>Eukaryota</taxon>
        <taxon>Rhodophyta</taxon>
        <taxon>Bangiophyceae</taxon>
        <taxon>Bangiales</taxon>
        <taxon>Bangiaceae</taxon>
        <taxon>Porphyra</taxon>
    </lineage>
</organism>
<feature type="region of interest" description="Disordered" evidence="1">
    <location>
        <begin position="1"/>
        <end position="55"/>
    </location>
</feature>
<dbReference type="AlphaFoldDB" id="A0A1X6P789"/>
<accession>A0A1X6P789</accession>